<comment type="caution">
    <text evidence="1">The sequence shown here is derived from an EMBL/GenBank/DDBJ whole genome shotgun (WGS) entry which is preliminary data.</text>
</comment>
<sequence>MAIARKPRATVQAPAITASEREIEALIYKGGSVAEAPSPAPTAGRVAAGVRQDTAKVILRLPSEMLGRIDHLVDARNPRIPRHTWLLEAILEKLDRETIR</sequence>
<evidence type="ECO:0000313" key="2">
    <source>
        <dbReference type="Proteomes" id="UP000249590"/>
    </source>
</evidence>
<reference evidence="1 2" key="1">
    <citation type="submission" date="2018-05" db="EMBL/GenBank/DDBJ databases">
        <title>Acuticoccus sediminis sp. nov., isolated from deep-sea sediment of Indian Ocean.</title>
        <authorList>
            <person name="Liu X."/>
            <person name="Lai Q."/>
            <person name="Du Y."/>
            <person name="Sun F."/>
            <person name="Zhang X."/>
            <person name="Wang S."/>
            <person name="Shao Z."/>
        </authorList>
    </citation>
    <scope>NUCLEOTIDE SEQUENCE [LARGE SCALE GENOMIC DNA]</scope>
    <source>
        <strain evidence="1 2">PTG4-2</strain>
    </source>
</reference>
<name>A0A8B2NG10_9HYPH</name>
<keyword evidence="2" id="KW-1185">Reference proteome</keyword>
<protein>
    <submittedName>
        <fullName evidence="1">Uncharacterized protein</fullName>
    </submittedName>
</protein>
<organism evidence="1 2">
    <name type="scientific">Acuticoccus sediminis</name>
    <dbReference type="NCBI Taxonomy" id="2184697"/>
    <lineage>
        <taxon>Bacteria</taxon>
        <taxon>Pseudomonadati</taxon>
        <taxon>Pseudomonadota</taxon>
        <taxon>Alphaproteobacteria</taxon>
        <taxon>Hyphomicrobiales</taxon>
        <taxon>Amorphaceae</taxon>
        <taxon>Acuticoccus</taxon>
    </lineage>
</organism>
<dbReference type="RefSeq" id="WP_111352756.1">
    <property type="nucleotide sequence ID" value="NZ_QHHQ01000021.1"/>
</dbReference>
<gene>
    <name evidence="1" type="ORF">DLJ53_33965</name>
</gene>
<dbReference type="OrthoDB" id="7997911at2"/>
<dbReference type="EMBL" id="QHHQ01000021">
    <property type="protein sequence ID" value="RAH95797.1"/>
    <property type="molecule type" value="Genomic_DNA"/>
</dbReference>
<evidence type="ECO:0000313" key="1">
    <source>
        <dbReference type="EMBL" id="RAH95797.1"/>
    </source>
</evidence>
<accession>A0A8B2NG10</accession>
<dbReference type="Proteomes" id="UP000249590">
    <property type="component" value="Unassembled WGS sequence"/>
</dbReference>
<proteinExistence type="predicted"/>
<dbReference type="AlphaFoldDB" id="A0A8B2NG10"/>